<accession>A0ACB8VXK8</accession>
<keyword evidence="2" id="KW-1185">Reference proteome</keyword>
<organism evidence="1 2">
    <name type="scientific">Scortum barcoo</name>
    <name type="common">barcoo grunter</name>
    <dbReference type="NCBI Taxonomy" id="214431"/>
    <lineage>
        <taxon>Eukaryota</taxon>
        <taxon>Metazoa</taxon>
        <taxon>Chordata</taxon>
        <taxon>Craniata</taxon>
        <taxon>Vertebrata</taxon>
        <taxon>Euteleostomi</taxon>
        <taxon>Actinopterygii</taxon>
        <taxon>Neopterygii</taxon>
        <taxon>Teleostei</taxon>
        <taxon>Neoteleostei</taxon>
        <taxon>Acanthomorphata</taxon>
        <taxon>Eupercaria</taxon>
        <taxon>Centrarchiformes</taxon>
        <taxon>Terapontoidei</taxon>
        <taxon>Terapontidae</taxon>
        <taxon>Scortum</taxon>
    </lineage>
</organism>
<reference evidence="1" key="1">
    <citation type="submission" date="2022-04" db="EMBL/GenBank/DDBJ databases">
        <title>Jade perch genome.</title>
        <authorList>
            <person name="Chao B."/>
        </authorList>
    </citation>
    <scope>NUCLEOTIDE SEQUENCE</scope>
    <source>
        <strain evidence="1">CB-2022</strain>
    </source>
</reference>
<name>A0ACB8VXK8_9TELE</name>
<evidence type="ECO:0000313" key="2">
    <source>
        <dbReference type="Proteomes" id="UP000831701"/>
    </source>
</evidence>
<dbReference type="Proteomes" id="UP000831701">
    <property type="component" value="Chromosome 16"/>
</dbReference>
<proteinExistence type="predicted"/>
<sequence>MRAVARRFAVSVSVVSRAWRRYQETGQYIRRRGGGRRRATTQQQDLRLRLCARRNRRSTARALQNDLQQATNVHVSAQTVRNRLHEGVYISTLFVKVGHNVYTPYTAVQTEASSWTVNVPSSVKGLPGSCVVIPCSFNYPDPGKVVTKFTGIWYDTTDHPIYHPVESEMLEQYRNRTKLLGDVTQKNCSLKIDPLYQSDSGPFYFRIEMEGYERFSYKQNKVSIAMMTCQTEASSWTVNVPSSVKGLPGSCVVIPCSFNYPDSGKVVTKFTGIWRDTTDHPIYHPVESEMFQQYRNRTKLLGDVTQKNCSLKIDPLYQSDSGPFYFRIEMEGYERFSYKEHKVSIAMMNEPSPITFSVAEEAVEGQTVSASCSVSHSCPASPPVFTWSHSGVNHSQSQQLENGQWKATSTLSFQATSADDNKPLKCTVTYKGGRHHNTFKVLSVKYAPVNVTVAYKADVKEGEAVQLECSSDAQPSASTYEWYKKDGVQLHEGKIYLLPNVSRHDTAAPYCTAKNEIGQGKSKPVQLNVLYAPEINVMSSCSSEAHMVKCVCIVDSKPPSMVHFVLPEHRVLHNATKTEKHGTITIANLLAELGSSEFVLCLASNTQGNANLTLYLPVDSKMHSLYIIITAGAGGILIILLISVGAVKK</sequence>
<protein>
    <submittedName>
        <fullName evidence="1">Uncharacterized protein</fullName>
    </submittedName>
</protein>
<dbReference type="EMBL" id="CM041546">
    <property type="protein sequence ID" value="KAI3360447.1"/>
    <property type="molecule type" value="Genomic_DNA"/>
</dbReference>
<comment type="caution">
    <text evidence="1">The sequence shown here is derived from an EMBL/GenBank/DDBJ whole genome shotgun (WGS) entry which is preliminary data.</text>
</comment>
<gene>
    <name evidence="1" type="ORF">L3Q82_002345</name>
</gene>
<evidence type="ECO:0000313" key="1">
    <source>
        <dbReference type="EMBL" id="KAI3360447.1"/>
    </source>
</evidence>